<sequence>MSTPLEKLIAKKIGTLRKAHLPESAILGEPLIPGVYFSWDSNNCDITLALSRPRPGLLMRIDGSVKGTPRWVTLNLVLEEAEISVDTVLGVVASMNGSGAKTLPLFIRSVREGETGDTVFDEPLVIPNGKRVSVALNRLSDSAFAAGGKAFHTLVINLPTQDFELALEDLSVFFSPAKTDAAED</sequence>
<protein>
    <submittedName>
        <fullName evidence="1">Uncharacterized protein</fullName>
    </submittedName>
</protein>
<reference evidence="1 2" key="1">
    <citation type="submission" date="2015-09" db="EMBL/GenBank/DDBJ databases">
        <authorList>
            <consortium name="Swine Surveillance"/>
        </authorList>
    </citation>
    <scope>NUCLEOTIDE SEQUENCE [LARGE SCALE GENOMIC DNA]</scope>
    <source>
        <strain evidence="1 2">CECT 7688</strain>
    </source>
</reference>
<evidence type="ECO:0000313" key="2">
    <source>
        <dbReference type="Proteomes" id="UP000054823"/>
    </source>
</evidence>
<dbReference type="EMBL" id="CYPW01000006">
    <property type="protein sequence ID" value="CUH51529.1"/>
    <property type="molecule type" value="Genomic_DNA"/>
</dbReference>
<proteinExistence type="predicted"/>
<dbReference type="OrthoDB" id="7863787at2"/>
<dbReference type="STRING" id="321267.SHM7688_00966"/>
<dbReference type="RefSeq" id="WP_058238822.1">
    <property type="nucleotide sequence ID" value="NZ_CYPW01000006.1"/>
</dbReference>
<accession>A0A0P1EMF5</accession>
<dbReference type="Proteomes" id="UP000054823">
    <property type="component" value="Unassembled WGS sequence"/>
</dbReference>
<evidence type="ECO:0000313" key="1">
    <source>
        <dbReference type="EMBL" id="CUH51529.1"/>
    </source>
</evidence>
<keyword evidence="2" id="KW-1185">Reference proteome</keyword>
<dbReference type="AlphaFoldDB" id="A0A0P1EMF5"/>
<gene>
    <name evidence="1" type="ORF">SHM7688_00966</name>
</gene>
<name>A0A0P1EMF5_9RHOB</name>
<organism evidence="1 2">
    <name type="scientific">Shimia marina</name>
    <dbReference type="NCBI Taxonomy" id="321267"/>
    <lineage>
        <taxon>Bacteria</taxon>
        <taxon>Pseudomonadati</taxon>
        <taxon>Pseudomonadota</taxon>
        <taxon>Alphaproteobacteria</taxon>
        <taxon>Rhodobacterales</taxon>
        <taxon>Roseobacteraceae</taxon>
    </lineage>
</organism>